<dbReference type="Proteomes" id="UP000295678">
    <property type="component" value="Unassembled WGS sequence"/>
</dbReference>
<dbReference type="EMBL" id="SMAK01000001">
    <property type="protein sequence ID" value="TCT13331.1"/>
    <property type="molecule type" value="Genomic_DNA"/>
</dbReference>
<sequence length="180" mass="20055">MTEEHSTMANTGAEPGDPVSFAERMATSQNFLALFREGMGLLEETADYLDGPGRAESRALSRAGGLAYATESMKLTTRLMQMASWLLLQRAVNEGELTFEQAAEEKNKVRLDHAEDHERTAGFDELPEGLKVLLERSLRLQARVRHLDRQLQGRHRAAESNSPALSQIDRLRSAFGQVES</sequence>
<evidence type="ECO:0000313" key="1">
    <source>
        <dbReference type="EMBL" id="TCT13331.1"/>
    </source>
</evidence>
<dbReference type="RefSeq" id="WP_132804726.1">
    <property type="nucleotide sequence ID" value="NZ_SMAK01000001.1"/>
</dbReference>
<dbReference type="InterPro" id="IPR038301">
    <property type="entry name" value="AraC-like_sf"/>
</dbReference>
<dbReference type="Pfam" id="PF07323">
    <property type="entry name" value="DUF1465"/>
    <property type="match status" value="1"/>
</dbReference>
<reference evidence="1 2" key="1">
    <citation type="submission" date="2019-03" db="EMBL/GenBank/DDBJ databases">
        <title>Genomic Encyclopedia of Type Strains, Phase IV (KMG-IV): sequencing the most valuable type-strain genomes for metagenomic binning, comparative biology and taxonomic classification.</title>
        <authorList>
            <person name="Goeker M."/>
        </authorList>
    </citation>
    <scope>NUCLEOTIDE SEQUENCE [LARGE SCALE GENOMIC DNA]</scope>
    <source>
        <strain evidence="1 2">DSM 19345</strain>
    </source>
</reference>
<name>A0A4R3MHM0_9HYPH</name>
<keyword evidence="2" id="KW-1185">Reference proteome</keyword>
<evidence type="ECO:0000313" key="2">
    <source>
        <dbReference type="Proteomes" id="UP000295678"/>
    </source>
</evidence>
<gene>
    <name evidence="1" type="ORF">EDC22_101194</name>
</gene>
<organism evidence="1 2">
    <name type="scientific">Tepidamorphus gemmatus</name>
    <dbReference type="NCBI Taxonomy" id="747076"/>
    <lineage>
        <taxon>Bacteria</taxon>
        <taxon>Pseudomonadati</taxon>
        <taxon>Pseudomonadota</taxon>
        <taxon>Alphaproteobacteria</taxon>
        <taxon>Hyphomicrobiales</taxon>
        <taxon>Tepidamorphaceae</taxon>
        <taxon>Tepidamorphus</taxon>
    </lineage>
</organism>
<protein>
    <submittedName>
        <fullName evidence="1">Regulator of CtrA degradation</fullName>
    </submittedName>
</protein>
<dbReference type="InterPro" id="IPR010848">
    <property type="entry name" value="DUF1465"/>
</dbReference>
<dbReference type="AlphaFoldDB" id="A0A4R3MHM0"/>
<accession>A0A4R3MHM0</accession>
<dbReference type="OrthoDB" id="9799531at2"/>
<comment type="caution">
    <text evidence="1">The sequence shown here is derived from an EMBL/GenBank/DDBJ whole genome shotgun (WGS) entry which is preliminary data.</text>
</comment>
<proteinExistence type="predicted"/>
<dbReference type="Gene3D" id="1.10.8.930">
    <property type="entry name" value="Protein of unknown function DUF1465"/>
    <property type="match status" value="1"/>
</dbReference>